<gene>
    <name evidence="1" type="ORF">PHAECO_LOCUS1094</name>
</gene>
<organism evidence="1 2">
    <name type="scientific">Phaedon cochleariae</name>
    <name type="common">Mustard beetle</name>
    <dbReference type="NCBI Taxonomy" id="80249"/>
    <lineage>
        <taxon>Eukaryota</taxon>
        <taxon>Metazoa</taxon>
        <taxon>Ecdysozoa</taxon>
        <taxon>Arthropoda</taxon>
        <taxon>Hexapoda</taxon>
        <taxon>Insecta</taxon>
        <taxon>Pterygota</taxon>
        <taxon>Neoptera</taxon>
        <taxon>Endopterygota</taxon>
        <taxon>Coleoptera</taxon>
        <taxon>Polyphaga</taxon>
        <taxon>Cucujiformia</taxon>
        <taxon>Chrysomeloidea</taxon>
        <taxon>Chrysomelidae</taxon>
        <taxon>Chrysomelinae</taxon>
        <taxon>Chrysomelini</taxon>
        <taxon>Phaedon</taxon>
    </lineage>
</organism>
<sequence>MVITREIREEIKNSVRTTIHSILSEENFIEQIVQKVSDSVAKTVGIKIAGIEKKISEMNKKFAVDSTVIKELKEETSLLESENEYLSLKYDEIDQRARSQNLRIFELNERQQENLSEIVVELFESRLAIKITKEDILMCTRVEKIQADRPRCILLNLNSSSMKQRIFSKKKMFKGMSIVLKEDLTENRLELMKAAIEKTSLRSVWSHDGNNYAMKDSKRIAIKTK</sequence>
<reference evidence="1" key="2">
    <citation type="submission" date="2022-10" db="EMBL/GenBank/DDBJ databases">
        <authorList>
            <consortium name="ENA_rothamsted_submissions"/>
            <consortium name="culmorum"/>
            <person name="King R."/>
        </authorList>
    </citation>
    <scope>NUCLEOTIDE SEQUENCE</scope>
</reference>
<name>A0A9P0DG93_PHACE</name>
<protein>
    <submittedName>
        <fullName evidence="1">Uncharacterized protein</fullName>
    </submittedName>
</protein>
<keyword evidence="2" id="KW-1185">Reference proteome</keyword>
<dbReference type="AlphaFoldDB" id="A0A9P0DG93"/>
<accession>A0A9P0DG93</accession>
<dbReference type="Proteomes" id="UP001153737">
    <property type="component" value="Chromosome 1"/>
</dbReference>
<evidence type="ECO:0000313" key="1">
    <source>
        <dbReference type="EMBL" id="CAH1116388.1"/>
    </source>
</evidence>
<proteinExistence type="predicted"/>
<dbReference type="OrthoDB" id="10066957at2759"/>
<reference evidence="1" key="1">
    <citation type="submission" date="2022-01" db="EMBL/GenBank/DDBJ databases">
        <authorList>
            <person name="King R."/>
        </authorList>
    </citation>
    <scope>NUCLEOTIDE SEQUENCE</scope>
</reference>
<dbReference type="Gene3D" id="3.30.70.1820">
    <property type="entry name" value="L1 transposable element, RRM domain"/>
    <property type="match status" value="1"/>
</dbReference>
<evidence type="ECO:0000313" key="2">
    <source>
        <dbReference type="Proteomes" id="UP001153737"/>
    </source>
</evidence>
<dbReference type="EMBL" id="OU896707">
    <property type="protein sequence ID" value="CAH1116388.1"/>
    <property type="molecule type" value="Genomic_DNA"/>
</dbReference>